<dbReference type="InterPro" id="IPR052179">
    <property type="entry name" value="DD-CPase-like"/>
</dbReference>
<dbReference type="PANTHER" id="PTHR34385:SF1">
    <property type="entry name" value="PEPTIDOGLYCAN L-ALANYL-D-GLUTAMATE ENDOPEPTIDASE CWLK"/>
    <property type="match status" value="1"/>
</dbReference>
<dbReference type="GO" id="GO:0004180">
    <property type="term" value="F:carboxypeptidase activity"/>
    <property type="evidence" value="ECO:0007669"/>
    <property type="project" value="UniProtKB-KW"/>
</dbReference>
<accession>A0A521D0A6</accession>
<gene>
    <name evidence="3" type="ORF">SAMN06265350_10585</name>
</gene>
<evidence type="ECO:0000313" key="3">
    <source>
        <dbReference type="EMBL" id="SMO65098.1"/>
    </source>
</evidence>
<dbReference type="PANTHER" id="PTHR34385">
    <property type="entry name" value="D-ALANYL-D-ALANINE CARBOXYPEPTIDASE"/>
    <property type="match status" value="1"/>
</dbReference>
<name>A0A521D0A6_9SPHI</name>
<proteinExistence type="predicted"/>
<keyword evidence="3" id="KW-0121">Carboxypeptidase</keyword>
<protein>
    <submittedName>
        <fullName evidence="3">D-alanyl-D-alanine carboxypeptidase</fullName>
    </submittedName>
</protein>
<dbReference type="InterPro" id="IPR058193">
    <property type="entry name" value="VanY/YodJ_core_dom"/>
</dbReference>
<dbReference type="Gene3D" id="3.30.1380.10">
    <property type="match status" value="1"/>
</dbReference>
<feature type="domain" description="D-alanyl-D-alanine carboxypeptidase-like core" evidence="2">
    <location>
        <begin position="144"/>
        <end position="272"/>
    </location>
</feature>
<evidence type="ECO:0000256" key="1">
    <source>
        <dbReference type="SAM" id="MobiDB-lite"/>
    </source>
</evidence>
<keyword evidence="3" id="KW-0378">Hydrolase</keyword>
<dbReference type="InterPro" id="IPR009045">
    <property type="entry name" value="Zn_M74/Hedgehog-like"/>
</dbReference>
<dbReference type="SUPFAM" id="SSF55166">
    <property type="entry name" value="Hedgehog/DD-peptidase"/>
    <property type="match status" value="1"/>
</dbReference>
<evidence type="ECO:0000259" key="2">
    <source>
        <dbReference type="Pfam" id="PF02557"/>
    </source>
</evidence>
<sequence length="296" mass="33013">MKNKILLAIIGSVLVGCSNETKSFGTTLMNFNKELGVQQDEKSNNDNTSDLLASSSEGEILNSLPSGNENRKSNSKSSDTSQILLPSEYFNVIKTVDGKQEVQNPSNEIVVVNKLYSLPENYIPNDLIIPNVTFSFGKQDIEKAYLRKPAADALVKMFQAAKLDKITLAAVSAYRSYKRQKEVFNHGVQTKGHAEAAKLIAVPGMSEHQTGLALDISSKSNGYRLDENFANTPEGEWLKTNAHHYGFILRYQKGKESITGYNYEPWHFRYVGVQVAMDLYNKDITLDEYVKNAKAI</sequence>
<feature type="region of interest" description="Disordered" evidence="1">
    <location>
        <begin position="59"/>
        <end position="80"/>
    </location>
</feature>
<evidence type="ECO:0000313" key="4">
    <source>
        <dbReference type="Proteomes" id="UP000315971"/>
    </source>
</evidence>
<keyword evidence="4" id="KW-1185">Reference proteome</keyword>
<dbReference type="PROSITE" id="PS51257">
    <property type="entry name" value="PROKAR_LIPOPROTEIN"/>
    <property type="match status" value="1"/>
</dbReference>
<reference evidence="3 4" key="1">
    <citation type="submission" date="2017-05" db="EMBL/GenBank/DDBJ databases">
        <authorList>
            <person name="Varghese N."/>
            <person name="Submissions S."/>
        </authorList>
    </citation>
    <scope>NUCLEOTIDE SEQUENCE [LARGE SCALE GENOMIC DNA]</scope>
    <source>
        <strain evidence="3 4">DSM 21342</strain>
    </source>
</reference>
<dbReference type="InterPro" id="IPR003709">
    <property type="entry name" value="VanY-like_core_dom"/>
</dbReference>
<dbReference type="Proteomes" id="UP000315971">
    <property type="component" value="Unassembled WGS sequence"/>
</dbReference>
<dbReference type="RefSeq" id="WP_142603608.1">
    <property type="nucleotide sequence ID" value="NZ_FXSZ01000005.1"/>
</dbReference>
<keyword evidence="3" id="KW-0645">Protease</keyword>
<dbReference type="CDD" id="cd14852">
    <property type="entry name" value="LD-carboxypeptidase"/>
    <property type="match status" value="1"/>
</dbReference>
<dbReference type="AlphaFoldDB" id="A0A521D0A6"/>
<dbReference type="Pfam" id="PF02557">
    <property type="entry name" value="VanY"/>
    <property type="match status" value="1"/>
</dbReference>
<organism evidence="3 4">
    <name type="scientific">Solitalea koreensis</name>
    <dbReference type="NCBI Taxonomy" id="543615"/>
    <lineage>
        <taxon>Bacteria</taxon>
        <taxon>Pseudomonadati</taxon>
        <taxon>Bacteroidota</taxon>
        <taxon>Sphingobacteriia</taxon>
        <taxon>Sphingobacteriales</taxon>
        <taxon>Sphingobacteriaceae</taxon>
        <taxon>Solitalea</taxon>
    </lineage>
</organism>
<feature type="compositionally biased region" description="Polar residues" evidence="1">
    <location>
        <begin position="59"/>
        <end position="68"/>
    </location>
</feature>
<dbReference type="GO" id="GO:0006508">
    <property type="term" value="P:proteolysis"/>
    <property type="evidence" value="ECO:0007669"/>
    <property type="project" value="InterPro"/>
</dbReference>
<dbReference type="EMBL" id="FXSZ01000005">
    <property type="protein sequence ID" value="SMO65098.1"/>
    <property type="molecule type" value="Genomic_DNA"/>
</dbReference>
<dbReference type="OrthoDB" id="9792074at2"/>